<dbReference type="Proteomes" id="UP001196413">
    <property type="component" value="Unassembled WGS sequence"/>
</dbReference>
<reference evidence="1" key="1">
    <citation type="submission" date="2021-06" db="EMBL/GenBank/DDBJ databases">
        <title>Parelaphostrongylus tenuis whole genome reference sequence.</title>
        <authorList>
            <person name="Garwood T.J."/>
            <person name="Larsen P.A."/>
            <person name="Fountain-Jones N.M."/>
            <person name="Garbe J.R."/>
            <person name="Macchietto M.G."/>
            <person name="Kania S.A."/>
            <person name="Gerhold R.W."/>
            <person name="Richards J.E."/>
            <person name="Wolf T.M."/>
        </authorList>
    </citation>
    <scope>NUCLEOTIDE SEQUENCE</scope>
    <source>
        <strain evidence="1">MNPRO001-30</strain>
        <tissue evidence="1">Meninges</tissue>
    </source>
</reference>
<proteinExistence type="predicted"/>
<evidence type="ECO:0000313" key="1">
    <source>
        <dbReference type="EMBL" id="KAJ1363350.1"/>
    </source>
</evidence>
<gene>
    <name evidence="1" type="ORF">KIN20_023197</name>
</gene>
<name>A0AAD5MRC7_PARTN</name>
<keyword evidence="2" id="KW-1185">Reference proteome</keyword>
<dbReference type="EMBL" id="JAHQIW010004680">
    <property type="protein sequence ID" value="KAJ1363350.1"/>
    <property type="molecule type" value="Genomic_DNA"/>
</dbReference>
<organism evidence="1 2">
    <name type="scientific">Parelaphostrongylus tenuis</name>
    <name type="common">Meningeal worm</name>
    <dbReference type="NCBI Taxonomy" id="148309"/>
    <lineage>
        <taxon>Eukaryota</taxon>
        <taxon>Metazoa</taxon>
        <taxon>Ecdysozoa</taxon>
        <taxon>Nematoda</taxon>
        <taxon>Chromadorea</taxon>
        <taxon>Rhabditida</taxon>
        <taxon>Rhabditina</taxon>
        <taxon>Rhabditomorpha</taxon>
        <taxon>Strongyloidea</taxon>
        <taxon>Metastrongylidae</taxon>
        <taxon>Parelaphostrongylus</taxon>
    </lineage>
</organism>
<sequence length="85" mass="9966">MEEVEENIEDTVIWTNVWKMMTERILNAKRGSLEDMEDEEKESKRTWTRKLVTTDRGDVEQTPTPLENVLVGIVIKDDKEISKKS</sequence>
<accession>A0AAD5MRC7</accession>
<evidence type="ECO:0000313" key="2">
    <source>
        <dbReference type="Proteomes" id="UP001196413"/>
    </source>
</evidence>
<protein>
    <submittedName>
        <fullName evidence="1">Uncharacterized protein</fullName>
    </submittedName>
</protein>
<comment type="caution">
    <text evidence="1">The sequence shown here is derived from an EMBL/GenBank/DDBJ whole genome shotgun (WGS) entry which is preliminary data.</text>
</comment>
<dbReference type="AlphaFoldDB" id="A0AAD5MRC7"/>